<comment type="subcellular location">
    <subcellularLocation>
        <location evidence="1">Cytoplasm</location>
    </subcellularLocation>
</comment>
<feature type="compositionally biased region" description="Low complexity" evidence="4">
    <location>
        <begin position="830"/>
        <end position="845"/>
    </location>
</feature>
<keyword evidence="6" id="KW-1185">Reference proteome</keyword>
<evidence type="ECO:0008006" key="7">
    <source>
        <dbReference type="Google" id="ProtNLM"/>
    </source>
</evidence>
<feature type="region of interest" description="Disordered" evidence="4">
    <location>
        <begin position="1265"/>
        <end position="1304"/>
    </location>
</feature>
<keyword evidence="3" id="KW-0597">Phosphoprotein</keyword>
<dbReference type="InterPro" id="IPR051833">
    <property type="entry name" value="TC-DDR_regulator"/>
</dbReference>
<organism evidence="5 6">
    <name type="scientific">Clavelina lepadiformis</name>
    <name type="common">Light-bulb sea squirt</name>
    <name type="synonym">Ascidia lepadiformis</name>
    <dbReference type="NCBI Taxonomy" id="159417"/>
    <lineage>
        <taxon>Eukaryota</taxon>
        <taxon>Metazoa</taxon>
        <taxon>Chordata</taxon>
        <taxon>Tunicata</taxon>
        <taxon>Ascidiacea</taxon>
        <taxon>Aplousobranchia</taxon>
        <taxon>Clavelinidae</taxon>
        <taxon>Clavelina</taxon>
    </lineage>
</organism>
<dbReference type="InterPro" id="IPR009060">
    <property type="entry name" value="UBA-like_sf"/>
</dbReference>
<dbReference type="SUPFAM" id="SSF46934">
    <property type="entry name" value="UBA-like"/>
    <property type="match status" value="1"/>
</dbReference>
<feature type="region of interest" description="Disordered" evidence="4">
    <location>
        <begin position="1039"/>
        <end position="1071"/>
    </location>
</feature>
<feature type="compositionally biased region" description="Low complexity" evidence="4">
    <location>
        <begin position="781"/>
        <end position="791"/>
    </location>
</feature>
<name>A0ABP0FAU2_CLALP</name>
<feature type="compositionally biased region" description="Polar residues" evidence="4">
    <location>
        <begin position="1273"/>
        <end position="1285"/>
    </location>
</feature>
<dbReference type="CDD" id="cd14277">
    <property type="entry name" value="UBA_UBP2_like"/>
    <property type="match status" value="1"/>
</dbReference>
<feature type="region of interest" description="Disordered" evidence="4">
    <location>
        <begin position="749"/>
        <end position="768"/>
    </location>
</feature>
<feature type="region of interest" description="Disordered" evidence="4">
    <location>
        <begin position="520"/>
        <end position="540"/>
    </location>
</feature>
<feature type="compositionally biased region" description="Basic and acidic residues" evidence="4">
    <location>
        <begin position="202"/>
        <end position="214"/>
    </location>
</feature>
<proteinExistence type="predicted"/>
<feature type="compositionally biased region" description="Polar residues" evidence="4">
    <location>
        <begin position="521"/>
        <end position="540"/>
    </location>
</feature>
<sequence length="1304" mass="137674">MSMVTTNRTHRRDKSNSSQKQSHASAEDVRLAQIINPNERDEDTEMHDNVAKIIEVTGTTEDNARTALYDANNDTNRAIELIIENGSVDQQSEWETAGKKKNKQTHTSVKSVDTFDDEIKDDTLPAIGNWERSTSKGRGRGKPRNRGKSNDNDRRNDEDSRGGLESRERQRGGRRGRGRGGSSRGRQPGRGQRRFPRFNQNYDEKSGKGQNDFDDKFGNFTTSNTDQTDPSKLWATEDEDWGNLEVGTWSNDDAQKNKDKVKDSFTEPWGTGSWNDDLAETKVFQSQNTQISTSSLTSPLASQQNRIQISTTAPQMGERIDLGALFKKNHPDGGNVYTQQINSGALGQGALPFNGSNQHTTSVIQQLQQQGQSNSLFSDTKAVNDLESQSSRLFGPFERQVSSSSANNSTAVGHYSSHGSETSYSQYNGKLMADSSEGNSSSLLGSFGEQFKSAEVATSNSMLDQIPGLTKSAFTSLKQNDSQGIPPTTSAYDNFSQTQAREATEAVKASLGLPPIKAESLDQSETQPGSTSLSQGDALSHSTLSFGAPQVVRQPKQQRRKPLSSKIPASAVEMPGACGGSYHELSNFDLQFGVDDNTSSTAANDFGTTNGPISTPGVPGIQNRLFNNNIISSQSSVVSNMSSGNLEESSIFSSQLASQSQQIRTSLADTSLQTPSTSTSVSLHGSQRYLESMKQNEPLRGPPGIAHPKSLSSSTTSVGGLSGSNGPSGDLSSSGGSFASSRMVAGGNISLGGLPHESTMEQTQSKMGNQSHLYYTSTSLSQQSQQQQQQQMVSDLSNSAGRSLRSPVTTSNMSGSLQASPMPHIPGTPSKDSGSSSSAMSSLTSGLAQSHITPHVGSTPTKLQTSSASAPISILGSSSSMTGGSGGYGSMNIGYNMASSGPSQPSSTPIAASPGKHLSSSDLYTSSGLSSSLHHNHQQTSSSVPNSIGSGLGSSMLPMASTSSTKATTQVSSTSKAGPPNLTLGVPPILPNQYGIPMGPGLMTAYTPEALFGYPDSLMAMQSRVHQLPNYYDMYSTGSQSANNNTLNRESSSNTASQGKFSRGEPTSPTSVIGIIGSAGSGIAQQPVATGQHSAQMKVSQTGTHQAQPYVNLPTAAPAYPGYSGLYYNAFQYPPMFAAATAVPNAKHQVNATTAFQQPGSGFGNAYSTASISVSSASNLHDLQGQGYTKSQMPAYDKQQAAFHHHTNTPPPAFNLQTLTAAMAAANTGAAGTAGAGPGMSPYTQAPFMTMLPTHQPSQIHLHLPQHGDVGQSVGSQRSQASNQMGKAANKGPFGNTTGPYWGN</sequence>
<dbReference type="PANTHER" id="PTHR16308:SF13">
    <property type="entry name" value="PROTEIN LINGERER"/>
    <property type="match status" value="1"/>
</dbReference>
<feature type="compositionally biased region" description="Polar residues" evidence="4">
    <location>
        <begin position="1295"/>
        <end position="1304"/>
    </location>
</feature>
<evidence type="ECO:0000256" key="4">
    <source>
        <dbReference type="SAM" id="MobiDB-lite"/>
    </source>
</evidence>
<feature type="compositionally biased region" description="Low complexity" evidence="4">
    <location>
        <begin position="710"/>
        <end position="739"/>
    </location>
</feature>
<feature type="compositionally biased region" description="Basic residues" evidence="4">
    <location>
        <begin position="135"/>
        <end position="147"/>
    </location>
</feature>
<feature type="region of interest" description="Disordered" evidence="4">
    <location>
        <begin position="126"/>
        <end position="214"/>
    </location>
</feature>
<keyword evidence="2" id="KW-0963">Cytoplasm</keyword>
<dbReference type="InterPro" id="IPR022166">
    <property type="entry name" value="UBAP2/Lig"/>
</dbReference>
<protein>
    <recommendedName>
        <fullName evidence="7">Ubiquitin-associated protein 2-like</fullName>
    </recommendedName>
</protein>
<feature type="region of interest" description="Disordered" evidence="4">
    <location>
        <begin position="398"/>
        <end position="421"/>
    </location>
</feature>
<feature type="region of interest" description="Disordered" evidence="4">
    <location>
        <begin position="90"/>
        <end position="109"/>
    </location>
</feature>
<feature type="region of interest" description="Disordered" evidence="4">
    <location>
        <begin position="695"/>
        <end position="739"/>
    </location>
</feature>
<dbReference type="Pfam" id="PF12478">
    <property type="entry name" value="UBAP2-Lig"/>
    <property type="match status" value="1"/>
</dbReference>
<comment type="caution">
    <text evidence="5">The sequence shown here is derived from an EMBL/GenBank/DDBJ whole genome shotgun (WGS) entry which is preliminary data.</text>
</comment>
<accession>A0ABP0FAU2</accession>
<feature type="compositionally biased region" description="Low complexity" evidence="4">
    <location>
        <begin position="917"/>
        <end position="943"/>
    </location>
</feature>
<feature type="region of interest" description="Disordered" evidence="4">
    <location>
        <begin position="899"/>
        <end position="986"/>
    </location>
</feature>
<feature type="region of interest" description="Disordered" evidence="4">
    <location>
        <begin position="778"/>
        <end position="867"/>
    </location>
</feature>
<feature type="region of interest" description="Disordered" evidence="4">
    <location>
        <begin position="666"/>
        <end position="685"/>
    </location>
</feature>
<evidence type="ECO:0000256" key="1">
    <source>
        <dbReference type="ARBA" id="ARBA00004496"/>
    </source>
</evidence>
<feature type="compositionally biased region" description="Polar residues" evidence="4">
    <location>
        <begin position="792"/>
        <end position="819"/>
    </location>
</feature>
<feature type="region of interest" description="Disordered" evidence="4">
    <location>
        <begin position="1"/>
        <end position="47"/>
    </location>
</feature>
<feature type="compositionally biased region" description="Polar residues" evidence="4">
    <location>
        <begin position="899"/>
        <end position="910"/>
    </location>
</feature>
<dbReference type="Gene3D" id="1.10.8.10">
    <property type="entry name" value="DNA helicase RuvA subunit, C-terminal domain"/>
    <property type="match status" value="1"/>
</dbReference>
<evidence type="ECO:0000313" key="6">
    <source>
        <dbReference type="Proteomes" id="UP001642483"/>
    </source>
</evidence>
<feature type="compositionally biased region" description="Low complexity" evidence="4">
    <location>
        <begin position="401"/>
        <end position="412"/>
    </location>
</feature>
<feature type="compositionally biased region" description="Basic and acidic residues" evidence="4">
    <location>
        <begin position="148"/>
        <end position="171"/>
    </location>
</feature>
<evidence type="ECO:0000256" key="3">
    <source>
        <dbReference type="ARBA" id="ARBA00022553"/>
    </source>
</evidence>
<dbReference type="EMBL" id="CAWYQH010000035">
    <property type="protein sequence ID" value="CAK8676810.1"/>
    <property type="molecule type" value="Genomic_DNA"/>
</dbReference>
<evidence type="ECO:0000313" key="5">
    <source>
        <dbReference type="EMBL" id="CAK8676810.1"/>
    </source>
</evidence>
<feature type="compositionally biased region" description="Polar residues" evidence="4">
    <location>
        <begin position="846"/>
        <end position="865"/>
    </location>
</feature>
<feature type="compositionally biased region" description="Polar residues" evidence="4">
    <location>
        <begin position="960"/>
        <end position="976"/>
    </location>
</feature>
<gene>
    <name evidence="5" type="ORF">CVLEPA_LOCUS6245</name>
</gene>
<evidence type="ECO:0000256" key="2">
    <source>
        <dbReference type="ARBA" id="ARBA00022490"/>
    </source>
</evidence>
<dbReference type="Proteomes" id="UP001642483">
    <property type="component" value="Unassembled WGS sequence"/>
</dbReference>
<reference evidence="5 6" key="1">
    <citation type="submission" date="2024-02" db="EMBL/GenBank/DDBJ databases">
        <authorList>
            <person name="Daric V."/>
            <person name="Darras S."/>
        </authorList>
    </citation>
    <scope>NUCLEOTIDE SEQUENCE [LARGE SCALE GENOMIC DNA]</scope>
</reference>
<dbReference type="PANTHER" id="PTHR16308">
    <property type="entry name" value="UBIQUITIN ASSOCIATED PROTEIN 2-LIKE/LINGERER"/>
    <property type="match status" value="1"/>
</dbReference>